<dbReference type="SUPFAM" id="SSF109998">
    <property type="entry name" value="Triger factor/SurA peptide-binding domain-like"/>
    <property type="match status" value="1"/>
</dbReference>
<dbReference type="InterPro" id="IPR052029">
    <property type="entry name" value="PpiD_chaperone"/>
</dbReference>
<dbReference type="SUPFAM" id="SSF54534">
    <property type="entry name" value="FKBP-like"/>
    <property type="match status" value="1"/>
</dbReference>
<evidence type="ECO:0000256" key="10">
    <source>
        <dbReference type="ARBA" id="ARBA00031484"/>
    </source>
</evidence>
<evidence type="ECO:0000259" key="15">
    <source>
        <dbReference type="PROSITE" id="PS50198"/>
    </source>
</evidence>
<sequence>MINFFRSFFQSKIGLGLTIGFLVLIAIAFAAGDVGSSGSFGGLSGTNNVAVVGDEDVTTAELRQSTDNAFRQVQQDDPTLSMEEFVENGGLTQVLDTLLDRVAVSEFGRMLGVRAGENLINSEIRMISAFRGPDGSFSADVYRAALQQQGLTDQIVREDLSDGLIAQQVLVPAVFGAKFPDSIVARYATQLREKREGSIALVPAELFAPKDDPTAKQLQAFYNANRTDFMRPERRQVRYARFGTEQLTDSIEPTAAEIKKRYQDNADLYRASENRTFTQLIVPTKQAAESFRKRVSEGASLTQVAEEAGLETQQIGPITREDYAQQANSAVAQAVFSAGRGKIAAIARSPLGYHVVRIDDVETIAARTLAQARDEIADALRAEKQRRALTELASTIDERVNSGESFSDIADALKLETETTRPLLANGQVFGGQPGDAAPEIVQPLIQTVFQMREGQPQIAEVETGKTFVLYEASDISPAAVPPLKEIRDAVSARWAMAEGAKAAKAASDRILKRVRGGDSLAEAMRAEKVSLPPAQPLSLTREQMMQMQRPNPPISLMFAMSAGTAKRLEAPRNAGFFLVQLEEITAGKIDKDDPLMGEARRGYSQLLSREYGDQLRKAIRTEVGIERNADAIETVRRQLTGQSAN</sequence>
<proteinExistence type="inferred from homology"/>
<evidence type="ECO:0000256" key="11">
    <source>
        <dbReference type="ARBA" id="ARBA00038408"/>
    </source>
</evidence>
<dbReference type="Pfam" id="PF13624">
    <property type="entry name" value="SurA_N_3"/>
    <property type="match status" value="1"/>
</dbReference>
<comment type="similarity">
    <text evidence="11">Belongs to the PpiD chaperone family.</text>
</comment>
<dbReference type="InterPro" id="IPR046357">
    <property type="entry name" value="PPIase_dom_sf"/>
</dbReference>
<evidence type="ECO:0000256" key="9">
    <source>
        <dbReference type="ARBA" id="ARBA00030642"/>
    </source>
</evidence>
<evidence type="ECO:0000256" key="14">
    <source>
        <dbReference type="PROSITE-ProRule" id="PRU00278"/>
    </source>
</evidence>
<dbReference type="PANTHER" id="PTHR47529:SF1">
    <property type="entry name" value="PERIPLASMIC CHAPERONE PPID"/>
    <property type="match status" value="1"/>
</dbReference>
<keyword evidence="14" id="KW-0697">Rotamase</keyword>
<keyword evidence="6" id="KW-1133">Transmembrane helix</keyword>
<keyword evidence="3" id="KW-1003">Cell membrane</keyword>
<evidence type="ECO:0000313" key="16">
    <source>
        <dbReference type="EMBL" id="MBY8335853.1"/>
    </source>
</evidence>
<gene>
    <name evidence="16" type="ORF">KYN89_02205</name>
</gene>
<organism evidence="16 17">
    <name type="scientific">Alteriqipengyuania abyssalis</name>
    <dbReference type="NCBI Taxonomy" id="2860200"/>
    <lineage>
        <taxon>Bacteria</taxon>
        <taxon>Pseudomonadati</taxon>
        <taxon>Pseudomonadota</taxon>
        <taxon>Alphaproteobacteria</taxon>
        <taxon>Sphingomonadales</taxon>
        <taxon>Erythrobacteraceae</taxon>
        <taxon>Alteriqipengyuania</taxon>
    </lineage>
</organism>
<dbReference type="RefSeq" id="WP_222823603.1">
    <property type="nucleotide sequence ID" value="NZ_JAHWXP010000001.1"/>
</dbReference>
<accession>A0ABS7P9V7</accession>
<protein>
    <recommendedName>
        <fullName evidence="2">Parvulin-like PPIase</fullName>
    </recommendedName>
    <alternativeName>
        <fullName evidence="9">Peptidyl-prolyl cis-trans isomerase plp</fullName>
    </alternativeName>
    <alternativeName>
        <fullName evidence="12">Periplasmic chaperone PpiD</fullName>
    </alternativeName>
    <alternativeName>
        <fullName evidence="13">Periplasmic folding chaperone</fullName>
    </alternativeName>
    <alternativeName>
        <fullName evidence="10">Rotamase plp</fullName>
    </alternativeName>
</protein>
<feature type="domain" description="PpiC" evidence="15">
    <location>
        <begin position="232"/>
        <end position="360"/>
    </location>
</feature>
<evidence type="ECO:0000256" key="12">
    <source>
        <dbReference type="ARBA" id="ARBA00040743"/>
    </source>
</evidence>
<keyword evidence="4" id="KW-0997">Cell inner membrane</keyword>
<evidence type="ECO:0000256" key="8">
    <source>
        <dbReference type="ARBA" id="ARBA00023186"/>
    </source>
</evidence>
<evidence type="ECO:0000256" key="7">
    <source>
        <dbReference type="ARBA" id="ARBA00023136"/>
    </source>
</evidence>
<evidence type="ECO:0000256" key="5">
    <source>
        <dbReference type="ARBA" id="ARBA00022692"/>
    </source>
</evidence>
<evidence type="ECO:0000256" key="3">
    <source>
        <dbReference type="ARBA" id="ARBA00022475"/>
    </source>
</evidence>
<keyword evidence="8" id="KW-0143">Chaperone</keyword>
<dbReference type="EMBL" id="JAHWXP010000001">
    <property type="protein sequence ID" value="MBY8335853.1"/>
    <property type="molecule type" value="Genomic_DNA"/>
</dbReference>
<dbReference type="Pfam" id="PF13145">
    <property type="entry name" value="Rotamase_2"/>
    <property type="match status" value="1"/>
</dbReference>
<evidence type="ECO:0000313" key="17">
    <source>
        <dbReference type="Proteomes" id="UP000759298"/>
    </source>
</evidence>
<evidence type="ECO:0000256" key="2">
    <source>
        <dbReference type="ARBA" id="ARBA00018370"/>
    </source>
</evidence>
<dbReference type="Proteomes" id="UP000759298">
    <property type="component" value="Unassembled WGS sequence"/>
</dbReference>
<dbReference type="PANTHER" id="PTHR47529">
    <property type="entry name" value="PEPTIDYL-PROLYL CIS-TRANS ISOMERASE D"/>
    <property type="match status" value="1"/>
</dbReference>
<keyword evidence="14" id="KW-0413">Isomerase</keyword>
<keyword evidence="5" id="KW-0812">Transmembrane</keyword>
<keyword evidence="17" id="KW-1185">Reference proteome</keyword>
<reference evidence="16 17" key="1">
    <citation type="submission" date="2021-07" db="EMBL/GenBank/DDBJ databases">
        <title>Alteriqipengyuania abyssalis NZ-12B nov, sp.nov isolated from deep sea sponge in pacific ocean.</title>
        <authorList>
            <person name="Tareen S."/>
            <person name="Wink J."/>
        </authorList>
    </citation>
    <scope>NUCLEOTIDE SEQUENCE [LARGE SCALE GENOMIC DNA]</scope>
    <source>
        <strain evidence="16 17">NZ-12B</strain>
    </source>
</reference>
<dbReference type="InterPro" id="IPR027304">
    <property type="entry name" value="Trigger_fact/SurA_dom_sf"/>
</dbReference>
<evidence type="ECO:0000256" key="13">
    <source>
        <dbReference type="ARBA" id="ARBA00042775"/>
    </source>
</evidence>
<dbReference type="PROSITE" id="PS50198">
    <property type="entry name" value="PPIC_PPIASE_2"/>
    <property type="match status" value="1"/>
</dbReference>
<comment type="caution">
    <text evidence="16">The sequence shown here is derived from an EMBL/GenBank/DDBJ whole genome shotgun (WGS) entry which is preliminary data.</text>
</comment>
<dbReference type="Gene3D" id="1.10.4030.10">
    <property type="entry name" value="Porin chaperone SurA, peptide-binding domain"/>
    <property type="match status" value="1"/>
</dbReference>
<evidence type="ECO:0000256" key="4">
    <source>
        <dbReference type="ARBA" id="ARBA00022519"/>
    </source>
</evidence>
<evidence type="ECO:0000256" key="1">
    <source>
        <dbReference type="ARBA" id="ARBA00004382"/>
    </source>
</evidence>
<comment type="subcellular location">
    <subcellularLocation>
        <location evidence="1">Cell inner membrane</location>
        <topology evidence="1">Single-pass type II membrane protein</topology>
        <orientation evidence="1">Periplasmic side</orientation>
    </subcellularLocation>
</comment>
<evidence type="ECO:0000256" key="6">
    <source>
        <dbReference type="ARBA" id="ARBA00022989"/>
    </source>
</evidence>
<keyword evidence="7" id="KW-0472">Membrane</keyword>
<dbReference type="Gene3D" id="3.10.50.40">
    <property type="match status" value="1"/>
</dbReference>
<name>A0ABS7P9V7_9SPHN</name>
<dbReference type="InterPro" id="IPR000297">
    <property type="entry name" value="PPIase_PpiC"/>
</dbReference>